<accession>A0AAP5QJR8</accession>
<evidence type="ECO:0000313" key="1">
    <source>
        <dbReference type="EMBL" id="MDT8843544.1"/>
    </source>
</evidence>
<protein>
    <submittedName>
        <fullName evidence="1">Uncharacterized protein</fullName>
    </submittedName>
</protein>
<name>A0AAP5QJR8_9BURK</name>
<comment type="caution">
    <text evidence="1">The sequence shown here is derived from an EMBL/GenBank/DDBJ whole genome shotgun (WGS) entry which is preliminary data.</text>
</comment>
<dbReference type="Proteomes" id="UP001246473">
    <property type="component" value="Unassembled WGS sequence"/>
</dbReference>
<dbReference type="AlphaFoldDB" id="A0AAP5QJR8"/>
<evidence type="ECO:0000313" key="2">
    <source>
        <dbReference type="Proteomes" id="UP001246473"/>
    </source>
</evidence>
<sequence>MAELTQQEFEQAVVDLYDHPRTKHSGYEGDHIRRRELNLTIDHRLGVDFPLGRRDALWRAQQQVEQERLRFAARTLLAPIVVRLGANRLAKLVLKQYAQVLTADELRAFFGK</sequence>
<proteinExistence type="predicted"/>
<organism evidence="1 2">
    <name type="scientific">Paraburkholderia fungorum</name>
    <dbReference type="NCBI Taxonomy" id="134537"/>
    <lineage>
        <taxon>Bacteria</taxon>
        <taxon>Pseudomonadati</taxon>
        <taxon>Pseudomonadota</taxon>
        <taxon>Betaproteobacteria</taxon>
        <taxon>Burkholderiales</taxon>
        <taxon>Burkholderiaceae</taxon>
        <taxon>Paraburkholderia</taxon>
    </lineage>
</organism>
<gene>
    <name evidence="1" type="ORF">ParKJ_39695</name>
</gene>
<dbReference type="RefSeq" id="WP_315697574.1">
    <property type="nucleotide sequence ID" value="NZ_JANSLM010000026.1"/>
</dbReference>
<dbReference type="EMBL" id="JANSLM010000026">
    <property type="protein sequence ID" value="MDT8843544.1"/>
    <property type="molecule type" value="Genomic_DNA"/>
</dbReference>
<reference evidence="1" key="1">
    <citation type="submission" date="2022-08" db="EMBL/GenBank/DDBJ databases">
        <authorList>
            <person name="Kim S.-J."/>
        </authorList>
    </citation>
    <scope>NUCLEOTIDE SEQUENCE</scope>
    <source>
        <strain evidence="1">KJ</strain>
    </source>
</reference>